<evidence type="ECO:0000313" key="3">
    <source>
        <dbReference type="Proteomes" id="UP001189429"/>
    </source>
</evidence>
<evidence type="ECO:0000256" key="1">
    <source>
        <dbReference type="SAM" id="MobiDB-lite"/>
    </source>
</evidence>
<evidence type="ECO:0000313" key="2">
    <source>
        <dbReference type="EMBL" id="CAK0902905.1"/>
    </source>
</evidence>
<dbReference type="InterPro" id="IPR029058">
    <property type="entry name" value="AB_hydrolase_fold"/>
</dbReference>
<evidence type="ECO:0008006" key="4">
    <source>
        <dbReference type="Google" id="ProtNLM"/>
    </source>
</evidence>
<dbReference type="Proteomes" id="UP001189429">
    <property type="component" value="Unassembled WGS sequence"/>
</dbReference>
<reference evidence="2" key="1">
    <citation type="submission" date="2023-10" db="EMBL/GenBank/DDBJ databases">
        <authorList>
            <person name="Chen Y."/>
            <person name="Shah S."/>
            <person name="Dougan E. K."/>
            <person name="Thang M."/>
            <person name="Chan C."/>
        </authorList>
    </citation>
    <scope>NUCLEOTIDE SEQUENCE [LARGE SCALE GENOMIC DNA]</scope>
</reference>
<feature type="region of interest" description="Disordered" evidence="1">
    <location>
        <begin position="175"/>
        <end position="195"/>
    </location>
</feature>
<accession>A0ABN9XSV1</accession>
<organism evidence="2 3">
    <name type="scientific">Prorocentrum cordatum</name>
    <dbReference type="NCBI Taxonomy" id="2364126"/>
    <lineage>
        <taxon>Eukaryota</taxon>
        <taxon>Sar</taxon>
        <taxon>Alveolata</taxon>
        <taxon>Dinophyceae</taxon>
        <taxon>Prorocentrales</taxon>
        <taxon>Prorocentraceae</taxon>
        <taxon>Prorocentrum</taxon>
    </lineage>
</organism>
<dbReference type="SUPFAM" id="SSF53474">
    <property type="entry name" value="alpha/beta-Hydrolases"/>
    <property type="match status" value="1"/>
</dbReference>
<proteinExistence type="predicted"/>
<comment type="caution">
    <text evidence="2">The sequence shown here is derived from an EMBL/GenBank/DDBJ whole genome shotgun (WGS) entry which is preliminary data.</text>
</comment>
<sequence>MFAAALSEKPPIKIAVMTLVGISGQGTDFLPLVKQLDKLMGERFVLDPIFLDYTKSVESGIDAFTLHAMQVLHARVDLFDPRARYILLAHSAGGAVLSRLLDLLMNGEDRVLGQGSESAMLTGQLDSYLTRHPLKQCEATHHGKNFTRPAAVVAMEPSLLFFDVTERQYSSRHRRCVGKGSGSGGRGFARNRRAL</sequence>
<gene>
    <name evidence="2" type="ORF">PCOR1329_LOCUS79367</name>
</gene>
<keyword evidence="3" id="KW-1185">Reference proteome</keyword>
<protein>
    <recommendedName>
        <fullName evidence="4">GPI inositol-deacylase</fullName>
    </recommendedName>
</protein>
<dbReference type="EMBL" id="CAUYUJ010021137">
    <property type="protein sequence ID" value="CAK0902905.1"/>
    <property type="molecule type" value="Genomic_DNA"/>
</dbReference>
<name>A0ABN9XSV1_9DINO</name>